<accession>A0A3D9Z4E3</accession>
<name>A0A3D9Z4E3_9HYPH</name>
<dbReference type="Gene3D" id="3.10.180.10">
    <property type="entry name" value="2,3-Dihydroxybiphenyl 1,2-Dioxygenase, domain 1"/>
    <property type="match status" value="2"/>
</dbReference>
<dbReference type="CDD" id="cd07247">
    <property type="entry name" value="SgaA_N_like"/>
    <property type="match status" value="1"/>
</dbReference>
<organism evidence="2 3">
    <name type="scientific">Methylovirgula ligni</name>
    <dbReference type="NCBI Taxonomy" id="569860"/>
    <lineage>
        <taxon>Bacteria</taxon>
        <taxon>Pseudomonadati</taxon>
        <taxon>Pseudomonadota</taxon>
        <taxon>Alphaproteobacteria</taxon>
        <taxon>Hyphomicrobiales</taxon>
        <taxon>Beijerinckiaceae</taxon>
        <taxon>Methylovirgula</taxon>
    </lineage>
</organism>
<evidence type="ECO:0000259" key="1">
    <source>
        <dbReference type="PROSITE" id="PS51819"/>
    </source>
</evidence>
<dbReference type="Proteomes" id="UP000256900">
    <property type="component" value="Unassembled WGS sequence"/>
</dbReference>
<dbReference type="OrthoDB" id="9793039at2"/>
<keyword evidence="3" id="KW-1185">Reference proteome</keyword>
<feature type="domain" description="VOC" evidence="1">
    <location>
        <begin position="135"/>
        <end position="252"/>
    </location>
</feature>
<protein>
    <recommendedName>
        <fullName evidence="1">VOC domain-containing protein</fullName>
    </recommendedName>
</protein>
<dbReference type="PROSITE" id="PS51819">
    <property type="entry name" value="VOC"/>
    <property type="match status" value="2"/>
</dbReference>
<dbReference type="PANTHER" id="PTHR33993:SF14">
    <property type="entry name" value="GB|AAF24581.1"/>
    <property type="match status" value="1"/>
</dbReference>
<sequence length="258" mass="27271">MASKFVWYELMTSDAPGAESFYRDVVGWSARDAGMTNLKYTLLLVGEIPVAGLMQCPPDVPQGQGGPGWLGYVGVADVDATLAQAQKLGASVHRAPTDIPGVGRFAVLADPQGAVFALFKPNGASTPPAPMTPGTIGWHELHAADAEKAFAFYSALFGWQRTQAIDMGPLGIYQVFGDESAPMGFGGMFNKPAEEAQPYWLYYFAVADIDAAAARVTASGGIVRREPQQVPGGAWIIQGQDPQGATFALVGMRRNGSA</sequence>
<dbReference type="InterPro" id="IPR052164">
    <property type="entry name" value="Anthracycline_SecMetBiosynth"/>
</dbReference>
<dbReference type="EMBL" id="QUMO01000001">
    <property type="protein sequence ID" value="REF89655.1"/>
    <property type="molecule type" value="Genomic_DNA"/>
</dbReference>
<dbReference type="SUPFAM" id="SSF54593">
    <property type="entry name" value="Glyoxalase/Bleomycin resistance protein/Dihydroxybiphenyl dioxygenase"/>
    <property type="match status" value="2"/>
</dbReference>
<dbReference type="InterPro" id="IPR029068">
    <property type="entry name" value="Glyas_Bleomycin-R_OHBP_Dase"/>
</dbReference>
<dbReference type="RefSeq" id="WP_115835398.1">
    <property type="nucleotide sequence ID" value="NZ_CP025086.1"/>
</dbReference>
<evidence type="ECO:0000313" key="2">
    <source>
        <dbReference type="EMBL" id="REF89655.1"/>
    </source>
</evidence>
<dbReference type="PANTHER" id="PTHR33993">
    <property type="entry name" value="GLYOXALASE-RELATED"/>
    <property type="match status" value="1"/>
</dbReference>
<reference evidence="2 3" key="1">
    <citation type="submission" date="2018-08" db="EMBL/GenBank/DDBJ databases">
        <title>Genomic Encyclopedia of Type Strains, Phase IV (KMG-IV): sequencing the most valuable type-strain genomes for metagenomic binning, comparative biology and taxonomic classification.</title>
        <authorList>
            <person name="Goeker M."/>
        </authorList>
    </citation>
    <scope>NUCLEOTIDE SEQUENCE [LARGE SCALE GENOMIC DNA]</scope>
    <source>
        <strain evidence="2 3">BW863</strain>
    </source>
</reference>
<dbReference type="AlphaFoldDB" id="A0A3D9Z4E3"/>
<comment type="caution">
    <text evidence="2">The sequence shown here is derived from an EMBL/GenBank/DDBJ whole genome shotgun (WGS) entry which is preliminary data.</text>
</comment>
<gene>
    <name evidence="2" type="ORF">DES32_0890</name>
</gene>
<feature type="domain" description="VOC" evidence="1">
    <location>
        <begin position="4"/>
        <end position="121"/>
    </location>
</feature>
<dbReference type="Pfam" id="PF00903">
    <property type="entry name" value="Glyoxalase"/>
    <property type="match status" value="2"/>
</dbReference>
<dbReference type="InterPro" id="IPR004360">
    <property type="entry name" value="Glyas_Fos-R_dOase_dom"/>
</dbReference>
<evidence type="ECO:0000313" key="3">
    <source>
        <dbReference type="Proteomes" id="UP000256900"/>
    </source>
</evidence>
<dbReference type="InterPro" id="IPR037523">
    <property type="entry name" value="VOC_core"/>
</dbReference>
<proteinExistence type="predicted"/>